<evidence type="ECO:0000313" key="3">
    <source>
        <dbReference type="Proteomes" id="UP000664132"/>
    </source>
</evidence>
<evidence type="ECO:0000256" key="1">
    <source>
        <dbReference type="SAM" id="MobiDB-lite"/>
    </source>
</evidence>
<dbReference type="OrthoDB" id="5430886at2759"/>
<gene>
    <name evidence="2" type="ORF">IFR04_009232</name>
</gene>
<dbReference type="EMBL" id="JAFJYH010000149">
    <property type="protein sequence ID" value="KAG4417662.1"/>
    <property type="molecule type" value="Genomic_DNA"/>
</dbReference>
<sequence length="245" mass="27225">MAASFILLASMHNLNNAGRSCQPSSWTLTNEPSNKKPKDTARHTEESKKFKFRTSLRRVTSFASKDSGETQYSDESTSVLKSSAIAEHRKKRGGLSRLKSAYEKAKRGLRRVSANKLYTSSATSNVEAIDPAYKSDDREALEPRRGTLFSEGQQRHHRPKKLFALPAEVLLVITDNLATSSAAALLLCCHTFLNKLGSKKILDINEALAEPYTEWFRSSGERPSPPPRKANGKRSWSSWTGTPPT</sequence>
<proteinExistence type="predicted"/>
<accession>A0A8H7TED7</accession>
<protein>
    <submittedName>
        <fullName evidence="2">Uncharacterized protein</fullName>
    </submittedName>
</protein>
<name>A0A8H7TED7_9HELO</name>
<feature type="compositionally biased region" description="Polar residues" evidence="1">
    <location>
        <begin position="234"/>
        <end position="245"/>
    </location>
</feature>
<keyword evidence="3" id="KW-1185">Reference proteome</keyword>
<dbReference type="Proteomes" id="UP000664132">
    <property type="component" value="Unassembled WGS sequence"/>
</dbReference>
<evidence type="ECO:0000313" key="2">
    <source>
        <dbReference type="EMBL" id="KAG4417662.1"/>
    </source>
</evidence>
<feature type="compositionally biased region" description="Basic and acidic residues" evidence="1">
    <location>
        <begin position="33"/>
        <end position="49"/>
    </location>
</feature>
<reference evidence="2" key="1">
    <citation type="submission" date="2021-02" db="EMBL/GenBank/DDBJ databases">
        <title>Genome sequence Cadophora malorum strain M34.</title>
        <authorList>
            <person name="Stefanovic E."/>
            <person name="Vu D."/>
            <person name="Scully C."/>
            <person name="Dijksterhuis J."/>
            <person name="Roader J."/>
            <person name="Houbraken J."/>
        </authorList>
    </citation>
    <scope>NUCLEOTIDE SEQUENCE</scope>
    <source>
        <strain evidence="2">M34</strain>
    </source>
</reference>
<organism evidence="2 3">
    <name type="scientific">Cadophora malorum</name>
    <dbReference type="NCBI Taxonomy" id="108018"/>
    <lineage>
        <taxon>Eukaryota</taxon>
        <taxon>Fungi</taxon>
        <taxon>Dikarya</taxon>
        <taxon>Ascomycota</taxon>
        <taxon>Pezizomycotina</taxon>
        <taxon>Leotiomycetes</taxon>
        <taxon>Helotiales</taxon>
        <taxon>Ploettnerulaceae</taxon>
        <taxon>Cadophora</taxon>
    </lineage>
</organism>
<feature type="compositionally biased region" description="Polar residues" evidence="1">
    <location>
        <begin position="19"/>
        <end position="32"/>
    </location>
</feature>
<feature type="region of interest" description="Disordered" evidence="1">
    <location>
        <begin position="19"/>
        <end position="49"/>
    </location>
</feature>
<dbReference type="AlphaFoldDB" id="A0A8H7TED7"/>
<comment type="caution">
    <text evidence="2">The sequence shown here is derived from an EMBL/GenBank/DDBJ whole genome shotgun (WGS) entry which is preliminary data.</text>
</comment>
<feature type="region of interest" description="Disordered" evidence="1">
    <location>
        <begin position="215"/>
        <end position="245"/>
    </location>
</feature>